<keyword evidence="1" id="KW-1133">Transmembrane helix</keyword>
<comment type="caution">
    <text evidence="2">The sequence shown here is derived from an EMBL/GenBank/DDBJ whole genome shotgun (WGS) entry which is preliminary data.</text>
</comment>
<evidence type="ECO:0000256" key="1">
    <source>
        <dbReference type="SAM" id="Phobius"/>
    </source>
</evidence>
<feature type="transmembrane region" description="Helical" evidence="1">
    <location>
        <begin position="6"/>
        <end position="26"/>
    </location>
</feature>
<dbReference type="EMBL" id="JBHTBW010000021">
    <property type="protein sequence ID" value="MFC7441258.1"/>
    <property type="molecule type" value="Genomic_DNA"/>
</dbReference>
<keyword evidence="1" id="KW-0472">Membrane</keyword>
<proteinExistence type="predicted"/>
<accession>A0ABW2RJV0</accession>
<evidence type="ECO:0000313" key="3">
    <source>
        <dbReference type="Proteomes" id="UP001596500"/>
    </source>
</evidence>
<protein>
    <submittedName>
        <fullName evidence="2">Uncharacterized protein</fullName>
    </submittedName>
</protein>
<keyword evidence="1" id="KW-0812">Transmembrane</keyword>
<evidence type="ECO:0000313" key="2">
    <source>
        <dbReference type="EMBL" id="MFC7441258.1"/>
    </source>
</evidence>
<gene>
    <name evidence="2" type="ORF">ACFQNG_08815</name>
</gene>
<dbReference type="RefSeq" id="WP_379864551.1">
    <property type="nucleotide sequence ID" value="NZ_JBHTBW010000021.1"/>
</dbReference>
<organism evidence="2 3">
    <name type="scientific">Laceyella putida</name>
    <dbReference type="NCBI Taxonomy" id="110101"/>
    <lineage>
        <taxon>Bacteria</taxon>
        <taxon>Bacillati</taxon>
        <taxon>Bacillota</taxon>
        <taxon>Bacilli</taxon>
        <taxon>Bacillales</taxon>
        <taxon>Thermoactinomycetaceae</taxon>
        <taxon>Laceyella</taxon>
    </lineage>
</organism>
<sequence>MVGYPLHMVVLPLLYVVVSLLIGWMMKRHVWKTEAPPSIGGASA</sequence>
<keyword evidence="3" id="KW-1185">Reference proteome</keyword>
<reference evidence="3" key="1">
    <citation type="journal article" date="2019" name="Int. J. Syst. Evol. Microbiol.">
        <title>The Global Catalogue of Microorganisms (GCM) 10K type strain sequencing project: providing services to taxonomists for standard genome sequencing and annotation.</title>
        <authorList>
            <consortium name="The Broad Institute Genomics Platform"/>
            <consortium name="The Broad Institute Genome Sequencing Center for Infectious Disease"/>
            <person name="Wu L."/>
            <person name="Ma J."/>
        </authorList>
    </citation>
    <scope>NUCLEOTIDE SEQUENCE [LARGE SCALE GENOMIC DNA]</scope>
    <source>
        <strain evidence="3">CGMCC 1.12942</strain>
    </source>
</reference>
<name>A0ABW2RJV0_9BACL</name>
<dbReference type="Proteomes" id="UP001596500">
    <property type="component" value="Unassembled WGS sequence"/>
</dbReference>